<feature type="coiled-coil region" evidence="1">
    <location>
        <begin position="176"/>
        <end position="225"/>
    </location>
</feature>
<name>A0ABW6PEG2_9NOCA</name>
<gene>
    <name evidence="4" type="ORF">ACFYU5_34540</name>
</gene>
<keyword evidence="1" id="KW-0175">Coiled coil</keyword>
<evidence type="ECO:0000313" key="5">
    <source>
        <dbReference type="Proteomes" id="UP001601442"/>
    </source>
</evidence>
<feature type="domain" description="Transposase IS110-like N-terminal" evidence="2">
    <location>
        <begin position="11"/>
        <end position="161"/>
    </location>
</feature>
<dbReference type="InterPro" id="IPR047650">
    <property type="entry name" value="Transpos_IS110"/>
</dbReference>
<evidence type="ECO:0000259" key="3">
    <source>
        <dbReference type="Pfam" id="PF02371"/>
    </source>
</evidence>
<evidence type="ECO:0000256" key="1">
    <source>
        <dbReference type="SAM" id="Coils"/>
    </source>
</evidence>
<evidence type="ECO:0000313" key="4">
    <source>
        <dbReference type="EMBL" id="MFF0501558.1"/>
    </source>
</evidence>
<dbReference type="NCBIfam" id="NF033542">
    <property type="entry name" value="transpos_IS110"/>
    <property type="match status" value="1"/>
</dbReference>
<dbReference type="PANTHER" id="PTHR33055">
    <property type="entry name" value="TRANSPOSASE FOR INSERTION SEQUENCE ELEMENT IS1111A"/>
    <property type="match status" value="1"/>
</dbReference>
<protein>
    <submittedName>
        <fullName evidence="4">IS110 family transposase</fullName>
    </submittedName>
</protein>
<dbReference type="InterPro" id="IPR002525">
    <property type="entry name" value="Transp_IS110-like_N"/>
</dbReference>
<dbReference type="Proteomes" id="UP001601442">
    <property type="component" value="Unassembled WGS sequence"/>
</dbReference>
<dbReference type="Pfam" id="PF02371">
    <property type="entry name" value="Transposase_20"/>
    <property type="match status" value="1"/>
</dbReference>
<proteinExistence type="predicted"/>
<dbReference type="RefSeq" id="WP_387401708.1">
    <property type="nucleotide sequence ID" value="NZ_JBIAMT010000010.1"/>
</dbReference>
<accession>A0ABW6PEG2</accession>
<dbReference type="Pfam" id="PF01548">
    <property type="entry name" value="DEDD_Tnp_IS110"/>
    <property type="match status" value="1"/>
</dbReference>
<dbReference type="PANTHER" id="PTHR33055:SF16">
    <property type="entry name" value="TRANSPOSASE FOR INSERTION SEQUENCE ELEMENT IS1547"/>
    <property type="match status" value="1"/>
</dbReference>
<sequence>MGKETRVLVVIGIDPHMRSHTAVAVDGTGRKLAQLTIGSKAADILRLLDWARQWGDEPRQWAVEDCRHVAGTLVRTLVGAGQPVVMVPPKLMARSRSSARTHGKSDPIDALAVARAALREPDLPAAHLDEQALEVRLLLDHREDLTAERTRMINRLRWHLHDLEIPVQAGQALNSLRALTELLERLAEARDGVRTEIAIELVKRIRAVTRRINELKHRIEAQVADMAPELLNLPGCAGLTAAKIVAETAGAARFRSSAAFAMHAGVAPIPVWTGNRARFRLNRGGNRQLNAALHRIAITQLRVHLPARDLVGRRTAGGKSKSEALRVLKRHLADVVYHRLRQHPSPSTCQTAAA</sequence>
<feature type="domain" description="Transposase IS116/IS110/IS902 C-terminal" evidence="3">
    <location>
        <begin position="229"/>
        <end position="306"/>
    </location>
</feature>
<reference evidence="4 5" key="1">
    <citation type="submission" date="2024-10" db="EMBL/GenBank/DDBJ databases">
        <title>The Natural Products Discovery Center: Release of the First 8490 Sequenced Strains for Exploring Actinobacteria Biosynthetic Diversity.</title>
        <authorList>
            <person name="Kalkreuter E."/>
            <person name="Kautsar S.A."/>
            <person name="Yang D."/>
            <person name="Bader C.D."/>
            <person name="Teijaro C.N."/>
            <person name="Fluegel L."/>
            <person name="Davis C.M."/>
            <person name="Simpson J.R."/>
            <person name="Lauterbach L."/>
            <person name="Steele A.D."/>
            <person name="Gui C."/>
            <person name="Meng S."/>
            <person name="Li G."/>
            <person name="Viehrig K."/>
            <person name="Ye F."/>
            <person name="Su P."/>
            <person name="Kiefer A.F."/>
            <person name="Nichols A."/>
            <person name="Cepeda A.J."/>
            <person name="Yan W."/>
            <person name="Fan B."/>
            <person name="Jiang Y."/>
            <person name="Adhikari A."/>
            <person name="Zheng C.-J."/>
            <person name="Schuster L."/>
            <person name="Cowan T.M."/>
            <person name="Smanski M.J."/>
            <person name="Chevrette M.G."/>
            <person name="De Carvalho L.P.S."/>
            <person name="Shen B."/>
        </authorList>
    </citation>
    <scope>NUCLEOTIDE SEQUENCE [LARGE SCALE GENOMIC DNA]</scope>
    <source>
        <strain evidence="4 5">NPDC004119</strain>
    </source>
</reference>
<dbReference type="EMBL" id="JBIAMT010000010">
    <property type="protein sequence ID" value="MFF0501558.1"/>
    <property type="molecule type" value="Genomic_DNA"/>
</dbReference>
<dbReference type="InterPro" id="IPR003346">
    <property type="entry name" value="Transposase_20"/>
</dbReference>
<comment type="caution">
    <text evidence="4">The sequence shown here is derived from an EMBL/GenBank/DDBJ whole genome shotgun (WGS) entry which is preliminary data.</text>
</comment>
<evidence type="ECO:0000259" key="2">
    <source>
        <dbReference type="Pfam" id="PF01548"/>
    </source>
</evidence>
<keyword evidence="5" id="KW-1185">Reference proteome</keyword>
<organism evidence="4 5">
    <name type="scientific">Nocardia aobensis</name>
    <dbReference type="NCBI Taxonomy" id="257277"/>
    <lineage>
        <taxon>Bacteria</taxon>
        <taxon>Bacillati</taxon>
        <taxon>Actinomycetota</taxon>
        <taxon>Actinomycetes</taxon>
        <taxon>Mycobacteriales</taxon>
        <taxon>Nocardiaceae</taxon>
        <taxon>Nocardia</taxon>
    </lineage>
</organism>